<feature type="repeat" description="ANK" evidence="7">
    <location>
        <begin position="71"/>
        <end position="103"/>
    </location>
</feature>
<comment type="catalytic activity">
    <reaction evidence="8">
        <text>L-cysteinyl-[protein] + hexadecanoyl-CoA = S-hexadecanoyl-L-cysteinyl-[protein] + CoA</text>
        <dbReference type="Rhea" id="RHEA:36683"/>
        <dbReference type="Rhea" id="RHEA-COMP:10131"/>
        <dbReference type="Rhea" id="RHEA-COMP:11032"/>
        <dbReference type="ChEBI" id="CHEBI:29950"/>
        <dbReference type="ChEBI" id="CHEBI:57287"/>
        <dbReference type="ChEBI" id="CHEBI:57379"/>
        <dbReference type="ChEBI" id="CHEBI:74151"/>
        <dbReference type="EC" id="2.3.1.225"/>
    </reaction>
</comment>
<name>A0A836CB60_9STRA</name>
<evidence type="ECO:0000313" key="10">
    <source>
        <dbReference type="EMBL" id="KAG5179052.1"/>
    </source>
</evidence>
<comment type="similarity">
    <text evidence="8">Belongs to the DHHC palmitoyltransferase family.</text>
</comment>
<dbReference type="Pfam" id="PF00023">
    <property type="entry name" value="Ank"/>
    <property type="match status" value="1"/>
</dbReference>
<feature type="transmembrane region" description="Helical" evidence="8">
    <location>
        <begin position="320"/>
        <end position="339"/>
    </location>
</feature>
<dbReference type="PROSITE" id="PS50297">
    <property type="entry name" value="ANK_REP_REGION"/>
    <property type="match status" value="4"/>
</dbReference>
<dbReference type="PANTHER" id="PTHR24161:SF124">
    <property type="entry name" value="TRANSIENT RECEPTOR POTENTIAL CHANNEL PYREXIA"/>
    <property type="match status" value="1"/>
</dbReference>
<dbReference type="GO" id="GO:0019706">
    <property type="term" value="F:protein-cysteine S-palmitoyltransferase activity"/>
    <property type="evidence" value="ECO:0007669"/>
    <property type="project" value="UniProtKB-EC"/>
</dbReference>
<keyword evidence="4 8" id="KW-1133">Transmembrane helix</keyword>
<dbReference type="SUPFAM" id="SSF48403">
    <property type="entry name" value="Ankyrin repeat"/>
    <property type="match status" value="1"/>
</dbReference>
<gene>
    <name evidence="10" type="ORF">JKP88DRAFT_327627</name>
</gene>
<evidence type="ECO:0000256" key="3">
    <source>
        <dbReference type="ARBA" id="ARBA00022737"/>
    </source>
</evidence>
<dbReference type="EC" id="2.3.1.225" evidence="8"/>
<evidence type="ECO:0000256" key="8">
    <source>
        <dbReference type="RuleBase" id="RU079119"/>
    </source>
</evidence>
<dbReference type="InterPro" id="IPR002110">
    <property type="entry name" value="Ankyrin_rpt"/>
</dbReference>
<evidence type="ECO:0000256" key="7">
    <source>
        <dbReference type="PROSITE-ProRule" id="PRU00023"/>
    </source>
</evidence>
<dbReference type="SMART" id="SM00248">
    <property type="entry name" value="ANK"/>
    <property type="match status" value="5"/>
</dbReference>
<proteinExistence type="inferred from homology"/>
<sequence>MAKAVDAARYGSLDKLRCLMEEAPVAARIAPNQKDREDITMLHWAAINNRLLVVRYLLSHGADPRLPGGVLKETALQWAARQGHLEVVMELLRVGTDPEHPNVYGQNALHLACQLERVAVAMVLLASGVPADARDYKGFTPLMYSVKLRGNCLDLARVLLAFGASDSLDAVDSEEGNTALHWAVMSSFGPQVMLNLIKAGARLDVANKMGLTAETLARSQGMYMAASFLGNAATLPRRVEDVPLARGALLFPLQAAAAAACVAWLGWWGVLAALVAAALSQPLARRVAHHPANRYALGLAAGSVGAVWAAFTLGGVAREAPAAAALAFQLSVAATLYWLRATCVADPGVVRLGAAERAEAVLSAAAAGGAPALGPREFCATCAAPRAPRSKHCEVCGGCVRGFDHHCPFVGNCVGARNRRAFLLFLACAVVGLTLFLRLALQWGAAGGTPAAAAAAALRNGPRRWYRAVCAVFVRSRAVGCALALAALHTPWIASLLVSQGVMVARDRTTYECVKSREWVARRGGAGGAAGGRCCSERCLPRWLVNCAEFWLGRAATAGSYAQVPTELLASACERGRCCDSHDHGGGGGGHSHAGVQMV</sequence>
<dbReference type="Pfam" id="PF01529">
    <property type="entry name" value="DHHC"/>
    <property type="match status" value="1"/>
</dbReference>
<comment type="subcellular location">
    <subcellularLocation>
        <location evidence="1">Membrane</location>
        <topology evidence="1">Multi-pass membrane protein</topology>
    </subcellularLocation>
</comment>
<evidence type="ECO:0000256" key="5">
    <source>
        <dbReference type="ARBA" id="ARBA00023043"/>
    </source>
</evidence>
<feature type="domain" description="Palmitoyltransferase DHHC" evidence="9">
    <location>
        <begin position="376"/>
        <end position="516"/>
    </location>
</feature>
<dbReference type="OrthoDB" id="6781668at2759"/>
<evidence type="ECO:0000256" key="4">
    <source>
        <dbReference type="ARBA" id="ARBA00022989"/>
    </source>
</evidence>
<keyword evidence="5 7" id="KW-0040">ANK repeat</keyword>
<keyword evidence="8" id="KW-0808">Transferase</keyword>
<organism evidence="10 11">
    <name type="scientific">Tribonema minus</name>
    <dbReference type="NCBI Taxonomy" id="303371"/>
    <lineage>
        <taxon>Eukaryota</taxon>
        <taxon>Sar</taxon>
        <taxon>Stramenopiles</taxon>
        <taxon>Ochrophyta</taxon>
        <taxon>PX clade</taxon>
        <taxon>Xanthophyceae</taxon>
        <taxon>Tribonematales</taxon>
        <taxon>Tribonemataceae</taxon>
        <taxon>Tribonema</taxon>
    </lineage>
</organism>
<comment type="domain">
    <text evidence="8">The DHHC domain is required for palmitoyltransferase activity.</text>
</comment>
<feature type="transmembrane region" description="Helical" evidence="8">
    <location>
        <begin position="465"/>
        <end position="488"/>
    </location>
</feature>
<keyword evidence="6 8" id="KW-0472">Membrane</keyword>
<keyword evidence="11" id="KW-1185">Reference proteome</keyword>
<accession>A0A836CB60</accession>
<dbReference type="GO" id="GO:0016020">
    <property type="term" value="C:membrane"/>
    <property type="evidence" value="ECO:0007669"/>
    <property type="project" value="UniProtKB-SubCell"/>
</dbReference>
<dbReference type="InterPro" id="IPR036770">
    <property type="entry name" value="Ankyrin_rpt-contain_sf"/>
</dbReference>
<evidence type="ECO:0000256" key="6">
    <source>
        <dbReference type="ARBA" id="ARBA00023136"/>
    </source>
</evidence>
<protein>
    <recommendedName>
        <fullName evidence="8">Palmitoyltransferase</fullName>
        <ecNumber evidence="8">2.3.1.225</ecNumber>
    </recommendedName>
</protein>
<dbReference type="Pfam" id="PF12796">
    <property type="entry name" value="Ank_2"/>
    <property type="match status" value="2"/>
</dbReference>
<dbReference type="PROSITE" id="PS50088">
    <property type="entry name" value="ANK_REPEAT"/>
    <property type="match status" value="4"/>
</dbReference>
<keyword evidence="8" id="KW-0012">Acyltransferase</keyword>
<dbReference type="Proteomes" id="UP000664859">
    <property type="component" value="Unassembled WGS sequence"/>
</dbReference>
<evidence type="ECO:0000313" key="11">
    <source>
        <dbReference type="Proteomes" id="UP000664859"/>
    </source>
</evidence>
<keyword evidence="2 8" id="KW-0812">Transmembrane</keyword>
<dbReference type="PANTHER" id="PTHR24161">
    <property type="entry name" value="ANK_REP_REGION DOMAIN-CONTAINING PROTEIN-RELATED"/>
    <property type="match status" value="1"/>
</dbReference>
<feature type="repeat" description="ANK" evidence="7">
    <location>
        <begin position="37"/>
        <end position="69"/>
    </location>
</feature>
<feature type="transmembrane region" description="Helical" evidence="8">
    <location>
        <begin position="422"/>
        <end position="445"/>
    </location>
</feature>
<dbReference type="AlphaFoldDB" id="A0A836CB60"/>
<feature type="repeat" description="ANK" evidence="7">
    <location>
        <begin position="175"/>
        <end position="208"/>
    </location>
</feature>
<feature type="repeat" description="ANK" evidence="7">
    <location>
        <begin position="104"/>
        <end position="136"/>
    </location>
</feature>
<keyword evidence="3" id="KW-0677">Repeat</keyword>
<evidence type="ECO:0000259" key="9">
    <source>
        <dbReference type="Pfam" id="PF01529"/>
    </source>
</evidence>
<dbReference type="PROSITE" id="PS50216">
    <property type="entry name" value="DHHC"/>
    <property type="match status" value="1"/>
</dbReference>
<dbReference type="EMBL" id="JAFCMP010000501">
    <property type="protein sequence ID" value="KAG5179052.1"/>
    <property type="molecule type" value="Genomic_DNA"/>
</dbReference>
<evidence type="ECO:0000256" key="1">
    <source>
        <dbReference type="ARBA" id="ARBA00004141"/>
    </source>
</evidence>
<dbReference type="Gene3D" id="1.25.40.20">
    <property type="entry name" value="Ankyrin repeat-containing domain"/>
    <property type="match status" value="1"/>
</dbReference>
<feature type="transmembrane region" description="Helical" evidence="8">
    <location>
        <begin position="295"/>
        <end position="314"/>
    </location>
</feature>
<evidence type="ECO:0000256" key="2">
    <source>
        <dbReference type="ARBA" id="ARBA00022692"/>
    </source>
</evidence>
<reference evidence="10" key="1">
    <citation type="submission" date="2021-02" db="EMBL/GenBank/DDBJ databases">
        <title>First Annotated Genome of the Yellow-green Alga Tribonema minus.</title>
        <authorList>
            <person name="Mahan K.M."/>
        </authorList>
    </citation>
    <scope>NUCLEOTIDE SEQUENCE</scope>
    <source>
        <strain evidence="10">UTEX B ZZ1240</strain>
    </source>
</reference>
<feature type="transmembrane region" description="Helical" evidence="8">
    <location>
        <begin position="264"/>
        <end position="283"/>
    </location>
</feature>
<comment type="caution">
    <text evidence="10">The sequence shown here is derived from an EMBL/GenBank/DDBJ whole genome shotgun (WGS) entry which is preliminary data.</text>
</comment>
<dbReference type="InterPro" id="IPR001594">
    <property type="entry name" value="Palmitoyltrfase_DHHC"/>
</dbReference>